<keyword evidence="2" id="KW-1185">Reference proteome</keyword>
<dbReference type="HOGENOM" id="CLU_3268145_0_0_9"/>
<sequence length="41" mass="5088">METINEKLDYMYDDIFSNDEYVGDKNNEAFDKFDDELKFYY</sequence>
<organism evidence="1 2">
    <name type="scientific">Clostridium novyi (strain NT)</name>
    <dbReference type="NCBI Taxonomy" id="386415"/>
    <lineage>
        <taxon>Bacteria</taxon>
        <taxon>Bacillati</taxon>
        <taxon>Bacillota</taxon>
        <taxon>Clostridia</taxon>
        <taxon>Eubacteriales</taxon>
        <taxon>Clostridiaceae</taxon>
        <taxon>Clostridium</taxon>
    </lineage>
</organism>
<name>A0Q2S5_CLONN</name>
<evidence type="ECO:0000313" key="2">
    <source>
        <dbReference type="Proteomes" id="UP000008220"/>
    </source>
</evidence>
<dbReference type="EMBL" id="CP000382">
    <property type="protein sequence ID" value="ABK62463.1"/>
    <property type="molecule type" value="Genomic_DNA"/>
</dbReference>
<dbReference type="KEGG" id="cno:NT01CX_0456"/>
<dbReference type="Proteomes" id="UP000008220">
    <property type="component" value="Chromosome"/>
</dbReference>
<dbReference type="STRING" id="386415.NT01CX_0456"/>
<proteinExistence type="predicted"/>
<protein>
    <submittedName>
        <fullName evidence="1">Uncharacterized protein</fullName>
    </submittedName>
</protein>
<evidence type="ECO:0000313" key="1">
    <source>
        <dbReference type="EMBL" id="ABK62463.1"/>
    </source>
</evidence>
<reference evidence="1 2" key="1">
    <citation type="journal article" date="2006" name="Nat. Biotechnol.">
        <title>The genome and transcriptomes of the anti-tumor agent Clostridium novyi-NT.</title>
        <authorList>
            <person name="Bettegowda C."/>
            <person name="Huang X."/>
            <person name="Lin J."/>
            <person name="Cheong I."/>
            <person name="Kohli M."/>
            <person name="Szabo S.A."/>
            <person name="Zhang X."/>
            <person name="Diaz L.A. Jr."/>
            <person name="Velculescu V.E."/>
            <person name="Parmigiani G."/>
            <person name="Kinzler K.W."/>
            <person name="Vogelstein B."/>
            <person name="Zhou S."/>
        </authorList>
    </citation>
    <scope>NUCLEOTIDE SEQUENCE [LARGE SCALE GENOMIC DNA]</scope>
    <source>
        <strain evidence="1 2">NT</strain>
    </source>
</reference>
<accession>A0Q2S5</accession>
<dbReference type="RefSeq" id="WP_011722910.1">
    <property type="nucleotide sequence ID" value="NC_008593.1"/>
</dbReference>
<dbReference type="AlphaFoldDB" id="A0Q2S5"/>
<gene>
    <name evidence="1" type="ordered locus">NT01CX_0456</name>
</gene>